<reference evidence="1 2" key="1">
    <citation type="submission" date="2019-05" db="EMBL/GenBank/DDBJ databases">
        <title>The compact genome of Giardia muris reveals important steps in the evolution of intestinal protozoan parasites.</title>
        <authorList>
            <person name="Xu F."/>
            <person name="Jimenez-Gonzalez A."/>
            <person name="Einarsson E."/>
            <person name="Astvaldsson A."/>
            <person name="Peirasmaki D."/>
            <person name="Eckmann L."/>
            <person name="Andersson J.O."/>
            <person name="Svard S.G."/>
            <person name="Jerlstrom-Hultqvist J."/>
        </authorList>
    </citation>
    <scope>NUCLEOTIDE SEQUENCE [LARGE SCALE GENOMIC DNA]</scope>
    <source>
        <strain evidence="1 2">Roberts-Thomson</strain>
    </source>
</reference>
<accession>A0A4Z1SU12</accession>
<comment type="caution">
    <text evidence="1">The sequence shown here is derived from an EMBL/GenBank/DDBJ whole genome shotgun (WGS) entry which is preliminary data.</text>
</comment>
<organism evidence="1 2">
    <name type="scientific">Giardia muris</name>
    <dbReference type="NCBI Taxonomy" id="5742"/>
    <lineage>
        <taxon>Eukaryota</taxon>
        <taxon>Metamonada</taxon>
        <taxon>Diplomonadida</taxon>
        <taxon>Hexamitidae</taxon>
        <taxon>Giardiinae</taxon>
        <taxon>Giardia</taxon>
    </lineage>
</organism>
<name>A0A4Z1SU12_GIAMU</name>
<evidence type="ECO:0000313" key="1">
    <source>
        <dbReference type="EMBL" id="TNJ29220.1"/>
    </source>
</evidence>
<keyword evidence="2" id="KW-1185">Reference proteome</keyword>
<protein>
    <submittedName>
        <fullName evidence="1">Uncharacterized protein</fullName>
    </submittedName>
</protein>
<dbReference type="VEuPathDB" id="GiardiaDB:GMRT_11963"/>
<sequence length="264" mass="30600">MRCFFSRTPILHDTTRIVADAFYRASFFDDSTMVCRLHIGSLTNFDGPIHSCAIFKQRCNGQSGRYGGTDYQVDPLPSNEYRRLKKVFEPDVRSSYRVAWQQDMAATIECVEKGDKSQQIHRRMEHEMLKFKLLGPYATQLIIERLLPVQMTITEPFFEVQRETRRITISEDVALDLVFEELVDTSLGGTGWKCYVEIPDFVHVLHEGHRELDKLVETQPIINNEPTQLDITKTIFWRYAEGLLRLQTAVDRAITRRPQLSGLP</sequence>
<dbReference type="OrthoDB" id="10253989at2759"/>
<dbReference type="Proteomes" id="UP000315496">
    <property type="component" value="Chromosome 2"/>
</dbReference>
<dbReference type="EMBL" id="VDLU01000002">
    <property type="protein sequence ID" value="TNJ29220.1"/>
    <property type="molecule type" value="Genomic_DNA"/>
</dbReference>
<evidence type="ECO:0000313" key="2">
    <source>
        <dbReference type="Proteomes" id="UP000315496"/>
    </source>
</evidence>
<gene>
    <name evidence="1" type="ORF">GMRT_11963</name>
</gene>
<dbReference type="AlphaFoldDB" id="A0A4Z1SU12"/>
<proteinExistence type="predicted"/>